<dbReference type="Proteomes" id="UP000826656">
    <property type="component" value="Unassembled WGS sequence"/>
</dbReference>
<evidence type="ECO:0000313" key="2">
    <source>
        <dbReference type="Proteomes" id="UP000826656"/>
    </source>
</evidence>
<reference evidence="1 2" key="1">
    <citation type="journal article" date="2021" name="bioRxiv">
        <title>Chromosome-scale and haplotype-resolved genome assembly of a tetraploid potato cultivar.</title>
        <authorList>
            <person name="Sun H."/>
            <person name="Jiao W.-B."/>
            <person name="Krause K."/>
            <person name="Campoy J.A."/>
            <person name="Goel M."/>
            <person name="Folz-Donahue K."/>
            <person name="Kukat C."/>
            <person name="Huettel B."/>
            <person name="Schneeberger K."/>
        </authorList>
    </citation>
    <scope>NUCLEOTIDE SEQUENCE [LARGE SCALE GENOMIC DNA]</scope>
    <source>
        <strain evidence="1">SolTubOtavaFocal</strain>
        <tissue evidence="1">Leaves</tissue>
    </source>
</reference>
<gene>
    <name evidence="1" type="ORF">KY290_024535</name>
</gene>
<comment type="caution">
    <text evidence="1">The sequence shown here is derived from an EMBL/GenBank/DDBJ whole genome shotgun (WGS) entry which is preliminary data.</text>
</comment>
<evidence type="ECO:0000313" key="1">
    <source>
        <dbReference type="EMBL" id="KAH0754265.1"/>
    </source>
</evidence>
<sequence>MELDQQPSRASFLECPRRRRLLLKKRRGSGVVSVVPDNAGGGVLRVSTKGEERERNVWSRWWRDGGGVVRDRVTGLPHGSIKRIIKVKRTLY</sequence>
<name>A0ABQ7UQY8_SOLTU</name>
<proteinExistence type="predicted"/>
<dbReference type="EMBL" id="JAIVGD010000018">
    <property type="protein sequence ID" value="KAH0754265.1"/>
    <property type="molecule type" value="Genomic_DNA"/>
</dbReference>
<keyword evidence="2" id="KW-1185">Reference proteome</keyword>
<protein>
    <submittedName>
        <fullName evidence="1">Uncharacterized protein</fullName>
    </submittedName>
</protein>
<accession>A0ABQ7UQY8</accession>
<organism evidence="1 2">
    <name type="scientific">Solanum tuberosum</name>
    <name type="common">Potato</name>
    <dbReference type="NCBI Taxonomy" id="4113"/>
    <lineage>
        <taxon>Eukaryota</taxon>
        <taxon>Viridiplantae</taxon>
        <taxon>Streptophyta</taxon>
        <taxon>Embryophyta</taxon>
        <taxon>Tracheophyta</taxon>
        <taxon>Spermatophyta</taxon>
        <taxon>Magnoliopsida</taxon>
        <taxon>eudicotyledons</taxon>
        <taxon>Gunneridae</taxon>
        <taxon>Pentapetalae</taxon>
        <taxon>asterids</taxon>
        <taxon>lamiids</taxon>
        <taxon>Solanales</taxon>
        <taxon>Solanaceae</taxon>
        <taxon>Solanoideae</taxon>
        <taxon>Solaneae</taxon>
        <taxon>Solanum</taxon>
    </lineage>
</organism>